<dbReference type="EMBL" id="CP016428">
    <property type="protein sequence ID" value="ANW03327.1"/>
    <property type="molecule type" value="Genomic_DNA"/>
</dbReference>
<dbReference type="InterPro" id="IPR050659">
    <property type="entry name" value="Peptidase_M24B"/>
</dbReference>
<dbReference type="Gene3D" id="3.40.350.10">
    <property type="entry name" value="Creatinase/prolidase N-terminal domain"/>
    <property type="match status" value="1"/>
</dbReference>
<dbReference type="PANTHER" id="PTHR46112:SF2">
    <property type="entry name" value="XAA-PRO AMINOPEPTIDASE P-RELATED"/>
    <property type="match status" value="1"/>
</dbReference>
<dbReference type="InterPro" id="IPR000994">
    <property type="entry name" value="Pept_M24"/>
</dbReference>
<gene>
    <name evidence="3" type="ORF">LMTR13_27495</name>
</gene>
<dbReference type="SUPFAM" id="SSF53092">
    <property type="entry name" value="Creatinase/prolidase N-terminal domain"/>
    <property type="match status" value="1"/>
</dbReference>
<dbReference type="RefSeq" id="WP_065730510.1">
    <property type="nucleotide sequence ID" value="NZ_CP016428.1"/>
</dbReference>
<evidence type="ECO:0000259" key="2">
    <source>
        <dbReference type="Pfam" id="PF01321"/>
    </source>
</evidence>
<dbReference type="Proteomes" id="UP000092839">
    <property type="component" value="Chromosome"/>
</dbReference>
<dbReference type="InterPro" id="IPR036005">
    <property type="entry name" value="Creatinase/aminopeptidase-like"/>
</dbReference>
<dbReference type="InterPro" id="IPR029149">
    <property type="entry name" value="Creatin/AminoP/Spt16_N"/>
</dbReference>
<evidence type="ECO:0000259" key="1">
    <source>
        <dbReference type="Pfam" id="PF00557"/>
    </source>
</evidence>
<keyword evidence="4" id="KW-1185">Reference proteome</keyword>
<evidence type="ECO:0000313" key="3">
    <source>
        <dbReference type="EMBL" id="ANW03327.1"/>
    </source>
</evidence>
<dbReference type="Pfam" id="PF00557">
    <property type="entry name" value="Peptidase_M24"/>
    <property type="match status" value="1"/>
</dbReference>
<evidence type="ECO:0000313" key="4">
    <source>
        <dbReference type="Proteomes" id="UP000092839"/>
    </source>
</evidence>
<feature type="domain" description="Peptidase M24" evidence="1">
    <location>
        <begin position="158"/>
        <end position="360"/>
    </location>
</feature>
<name>A0A1B1UKW9_9BRAD</name>
<dbReference type="Gene3D" id="3.90.230.10">
    <property type="entry name" value="Creatinase/methionine aminopeptidase superfamily"/>
    <property type="match status" value="1"/>
</dbReference>
<dbReference type="OrthoDB" id="9761809at2"/>
<accession>A0A1B1UKW9</accession>
<organism evidence="3 4">
    <name type="scientific">Bradyrhizobium icense</name>
    <dbReference type="NCBI Taxonomy" id="1274631"/>
    <lineage>
        <taxon>Bacteria</taxon>
        <taxon>Pseudomonadati</taxon>
        <taxon>Pseudomonadota</taxon>
        <taxon>Alphaproteobacteria</taxon>
        <taxon>Hyphomicrobiales</taxon>
        <taxon>Nitrobacteraceae</taxon>
        <taxon>Bradyrhizobium</taxon>
    </lineage>
</organism>
<sequence length="380" mass="42588">MNRDLTFSIGEYRRRLLAVQELMADRRLDCVILDEPEMMAWLSGYTVSENLWRACVAPALGEPFLLVRKLDMPPARQRSWMEDIVGFGDWDDPLVALVDALRDRKLTHKHIGVEFQSNSFTVQRYQSLRELLPDSDFCDLERSAWNLRRCKSSEEIAHMRRAGTLLDAALQTTVREVGRGKSQRDVAAVAASAYYKLGFDDGFVGPLNVGSGWDSLHGFLEERPLVDGDIVHIELLPRLRFYTVRIMRSVIVGRATDEQNAAAEKLISLQDQQIAGLRPGALAADVDRIVREGVVAAGLRSTYDNITGYTLGVTPLVSQHTSDLHRCFTPRSDWVIEEGMVFHMYTSAAGLAMSDSVVVTKSGGERLTKAPRQIFETDAK</sequence>
<protein>
    <recommendedName>
        <fullName evidence="5">Aminopeptidase P family protein</fullName>
    </recommendedName>
</protein>
<reference evidence="3 4" key="1">
    <citation type="submission" date="2016-07" db="EMBL/GenBank/DDBJ databases">
        <title>Complete genome sequence of Bradyrhizobium icense LMTR 13T, a potential inoculant strain isolated from lima bean (Phaseolus lunatus) in Peru.</title>
        <authorList>
            <person name="Ormeno-Orrillo E."/>
            <person name="Duran D."/>
            <person name="Rogel M.A."/>
            <person name="Rey L."/>
            <person name="Imperial J."/>
            <person name="Ruiz-Argueso T."/>
            <person name="Martinez-Romero E."/>
        </authorList>
    </citation>
    <scope>NUCLEOTIDE SEQUENCE [LARGE SCALE GENOMIC DNA]</scope>
    <source>
        <strain evidence="3 4">LMTR 13</strain>
    </source>
</reference>
<dbReference type="PANTHER" id="PTHR46112">
    <property type="entry name" value="AMINOPEPTIDASE"/>
    <property type="match status" value="1"/>
</dbReference>
<dbReference type="AlphaFoldDB" id="A0A1B1UKW9"/>
<feature type="domain" description="Creatinase N-terminal" evidence="2">
    <location>
        <begin position="15"/>
        <end position="149"/>
    </location>
</feature>
<dbReference type="STRING" id="1274631.LMTR13_27495"/>
<proteinExistence type="predicted"/>
<dbReference type="SUPFAM" id="SSF55920">
    <property type="entry name" value="Creatinase/aminopeptidase"/>
    <property type="match status" value="1"/>
</dbReference>
<evidence type="ECO:0008006" key="5">
    <source>
        <dbReference type="Google" id="ProtNLM"/>
    </source>
</evidence>
<dbReference type="CDD" id="cd01066">
    <property type="entry name" value="APP_MetAP"/>
    <property type="match status" value="1"/>
</dbReference>
<dbReference type="KEGG" id="bic:LMTR13_27495"/>
<dbReference type="InterPro" id="IPR000587">
    <property type="entry name" value="Creatinase_N"/>
</dbReference>
<dbReference type="Pfam" id="PF01321">
    <property type="entry name" value="Creatinase_N"/>
    <property type="match status" value="1"/>
</dbReference>